<accession>A0ABV9QY97</accession>
<dbReference type="EMBL" id="JBHSHD010000016">
    <property type="protein sequence ID" value="MFC4822348.1"/>
    <property type="molecule type" value="Genomic_DNA"/>
</dbReference>
<keyword evidence="1" id="KW-0732">Signal</keyword>
<sequence>MRTLVSGVASLLFALAAPMAYAQTCASPAAWHPGANGGISLTGTTCGNEAGIVSVCQGAGGAPGAAFVSQIQVTSDAPFSGIAFAGGSGYTLSSYLIPQASGCNTDAACTTVGDGSTVMSHSDIPPGAYYLIVTGADFDQPGACGTFSVTADGFLPVILQRFSVD</sequence>
<feature type="chain" id="PRO_5047460921" evidence="1">
    <location>
        <begin position="23"/>
        <end position="165"/>
    </location>
</feature>
<feature type="signal peptide" evidence="1">
    <location>
        <begin position="1"/>
        <end position="22"/>
    </location>
</feature>
<dbReference type="Proteomes" id="UP001595886">
    <property type="component" value="Unassembled WGS sequence"/>
</dbReference>
<keyword evidence="3" id="KW-1185">Reference proteome</keyword>
<proteinExistence type="predicted"/>
<evidence type="ECO:0000313" key="2">
    <source>
        <dbReference type="EMBL" id="MFC4822348.1"/>
    </source>
</evidence>
<reference evidence="3" key="1">
    <citation type="journal article" date="2019" name="Int. J. Syst. Evol. Microbiol.">
        <title>The Global Catalogue of Microorganisms (GCM) 10K type strain sequencing project: providing services to taxonomists for standard genome sequencing and annotation.</title>
        <authorList>
            <consortium name="The Broad Institute Genomics Platform"/>
            <consortium name="The Broad Institute Genome Sequencing Center for Infectious Disease"/>
            <person name="Wu L."/>
            <person name="Ma J."/>
        </authorList>
    </citation>
    <scope>NUCLEOTIDE SEQUENCE [LARGE SCALE GENOMIC DNA]</scope>
    <source>
        <strain evidence="3">CCUG 30340</strain>
    </source>
</reference>
<evidence type="ECO:0000256" key="1">
    <source>
        <dbReference type="SAM" id="SignalP"/>
    </source>
</evidence>
<dbReference type="RefSeq" id="WP_380022625.1">
    <property type="nucleotide sequence ID" value="NZ_JBHSHD010000016.1"/>
</dbReference>
<protein>
    <submittedName>
        <fullName evidence="2">Uncharacterized protein</fullName>
    </submittedName>
</protein>
<evidence type="ECO:0000313" key="3">
    <source>
        <dbReference type="Proteomes" id="UP001595886"/>
    </source>
</evidence>
<comment type="caution">
    <text evidence="2">The sequence shown here is derived from an EMBL/GenBank/DDBJ whole genome shotgun (WGS) entry which is preliminary data.</text>
</comment>
<organism evidence="2 3">
    <name type="scientific">Dokdonella ginsengisoli</name>
    <dbReference type="NCBI Taxonomy" id="363846"/>
    <lineage>
        <taxon>Bacteria</taxon>
        <taxon>Pseudomonadati</taxon>
        <taxon>Pseudomonadota</taxon>
        <taxon>Gammaproteobacteria</taxon>
        <taxon>Lysobacterales</taxon>
        <taxon>Rhodanobacteraceae</taxon>
        <taxon>Dokdonella</taxon>
    </lineage>
</organism>
<name>A0ABV9QY97_9GAMM</name>
<gene>
    <name evidence="2" type="ORF">ACFO6Q_18635</name>
</gene>